<proteinExistence type="predicted"/>
<accession>A0ABT4L8D9</accession>
<evidence type="ECO:0008006" key="3">
    <source>
        <dbReference type="Google" id="ProtNLM"/>
    </source>
</evidence>
<evidence type="ECO:0000313" key="2">
    <source>
        <dbReference type="Proteomes" id="UP001144347"/>
    </source>
</evidence>
<sequence length="242" mass="28249">MKSKIYLFLLLTFFNASLLYSQSTKFVWGEKEKLEKIKKLQDSTQWDKEMLLGDLNQIRPKLEQEGMNFGVFPAAKYKQGLGTGSSAERNFFGKTLYWNYFFGEKNIVNQEYLKDKKSEVFFAIVILTDTLNFSNEKYNMSYNVVSRNYPDKLGNGILKTKNNSVEYTAFLTGDRKQFALVNLRLFDLDQGRLILIAPQKDGSLRSKQIKMPLLEFENINEYVRSVIKENDVKKFFMDFGNI</sequence>
<reference evidence="1" key="1">
    <citation type="submission" date="2022-12" db="EMBL/GenBank/DDBJ databases">
        <title>Genome sequence of HCMS5-2.</title>
        <authorList>
            <person name="Woo H."/>
        </authorList>
    </citation>
    <scope>NUCLEOTIDE SEQUENCE</scope>
    <source>
        <strain evidence="1">HCMS5-2</strain>
    </source>
</reference>
<dbReference type="RefSeq" id="WP_269427239.1">
    <property type="nucleotide sequence ID" value="NZ_JAPWGM010000003.1"/>
</dbReference>
<dbReference type="EMBL" id="JAPWGM010000003">
    <property type="protein sequence ID" value="MCZ4244165.1"/>
    <property type="molecule type" value="Genomic_DNA"/>
</dbReference>
<evidence type="ECO:0000313" key="1">
    <source>
        <dbReference type="EMBL" id="MCZ4244165.1"/>
    </source>
</evidence>
<protein>
    <recommendedName>
        <fullName evidence="3">Outer membrane lipoprotein-sorting protein</fullName>
    </recommendedName>
</protein>
<name>A0ABT4L8D9_9SPHI</name>
<organism evidence="1 2">
    <name type="scientific">Pedobacter punctiformis</name>
    <dbReference type="NCBI Taxonomy" id="3004097"/>
    <lineage>
        <taxon>Bacteria</taxon>
        <taxon>Pseudomonadati</taxon>
        <taxon>Bacteroidota</taxon>
        <taxon>Sphingobacteriia</taxon>
        <taxon>Sphingobacteriales</taxon>
        <taxon>Sphingobacteriaceae</taxon>
        <taxon>Pedobacter</taxon>
    </lineage>
</organism>
<dbReference type="Proteomes" id="UP001144347">
    <property type="component" value="Unassembled WGS sequence"/>
</dbReference>
<gene>
    <name evidence="1" type="ORF">O0955_09115</name>
</gene>
<keyword evidence="2" id="KW-1185">Reference proteome</keyword>
<comment type="caution">
    <text evidence="1">The sequence shown here is derived from an EMBL/GenBank/DDBJ whole genome shotgun (WGS) entry which is preliminary data.</text>
</comment>